<dbReference type="InterPro" id="IPR034457">
    <property type="entry name" value="Organic_radical-activating"/>
</dbReference>
<dbReference type="RefSeq" id="YP_009118735.1">
    <property type="nucleotide sequence ID" value="NC_025425.1"/>
</dbReference>
<evidence type="ECO:0000256" key="2">
    <source>
        <dbReference type="ARBA" id="ARBA00022485"/>
    </source>
</evidence>
<dbReference type="Pfam" id="PF13353">
    <property type="entry name" value="Fer4_12"/>
    <property type="match status" value="1"/>
</dbReference>
<dbReference type="NCBIfam" id="TIGR02491">
    <property type="entry name" value="NrdG"/>
    <property type="match status" value="1"/>
</dbReference>
<proteinExistence type="predicted"/>
<dbReference type="InterPro" id="IPR013785">
    <property type="entry name" value="Aldolase_TIM"/>
</dbReference>
<dbReference type="GO" id="GO:0051539">
    <property type="term" value="F:4 iron, 4 sulfur cluster binding"/>
    <property type="evidence" value="ECO:0007669"/>
    <property type="project" value="UniProtKB-KW"/>
</dbReference>
<evidence type="ECO:0000256" key="1">
    <source>
        <dbReference type="ARBA" id="ARBA00001966"/>
    </source>
</evidence>
<dbReference type="GO" id="GO:0043365">
    <property type="term" value="F:[formate-C-acetyltransferase]-activating enzyme activity"/>
    <property type="evidence" value="ECO:0007669"/>
    <property type="project" value="InterPro"/>
</dbReference>
<protein>
    <submittedName>
        <fullName evidence="7">Putative anaerobic NTP reductase small subunit</fullName>
    </submittedName>
</protein>
<dbReference type="Gene3D" id="3.20.20.70">
    <property type="entry name" value="Aldolase class I"/>
    <property type="match status" value="1"/>
</dbReference>
<dbReference type="PANTHER" id="PTHR30352:SF2">
    <property type="entry name" value="ANAEROBIC RIBONUCLEOSIDE-TRIPHOSPHATE REDUCTASE-ACTIVATING PROTEIN"/>
    <property type="match status" value="1"/>
</dbReference>
<sequence length="167" mass="19048">MSSDTYGKLRYADIKDCDMVNGEGVRVSLYVTGCSHACDGCFNSSILNPKNGKPFTDDTMGLILDLLRPDFIQGLTFLGGDPLYKRNLKGVQRIIDEVKSWMPNKDIWLWSGYTLDQLNDEQRKIVESVDMFIDGRYIKDMPTKKPWRGSDNQVQYKIVNSIPVKII</sequence>
<keyword evidence="5" id="KW-0408">Iron</keyword>
<dbReference type="PANTHER" id="PTHR30352">
    <property type="entry name" value="PYRUVATE FORMATE-LYASE-ACTIVATING ENZYME"/>
    <property type="match status" value="1"/>
</dbReference>
<evidence type="ECO:0000256" key="3">
    <source>
        <dbReference type="ARBA" id="ARBA00022691"/>
    </source>
</evidence>
<evidence type="ECO:0000256" key="6">
    <source>
        <dbReference type="ARBA" id="ARBA00023014"/>
    </source>
</evidence>
<dbReference type="SFLD" id="SFLDG01066">
    <property type="entry name" value="organic_radical-activating_enz"/>
    <property type="match status" value="1"/>
</dbReference>
<gene>
    <name evidence="7" type="primary">nrdG</name>
    <name evidence="7" type="ORF">BN201_0052</name>
</gene>
<dbReference type="SUPFAM" id="SSF102114">
    <property type="entry name" value="Radical SAM enzymes"/>
    <property type="match status" value="1"/>
</dbReference>
<dbReference type="SFLD" id="SFLDG01063">
    <property type="entry name" value="activating_enzymes__group_1"/>
    <property type="match status" value="1"/>
</dbReference>
<dbReference type="EMBL" id="HE978309">
    <property type="protein sequence ID" value="CEO90655.1"/>
    <property type="molecule type" value="Genomic_DNA"/>
</dbReference>
<organism evidence="7 8">
    <name type="scientific">Enterobacteria phage GEC-3S</name>
    <dbReference type="NCBI Taxonomy" id="1222338"/>
    <lineage>
        <taxon>Viruses</taxon>
        <taxon>Duplodnaviria</taxon>
        <taxon>Heunggongvirae</taxon>
        <taxon>Uroviricota</taxon>
        <taxon>Caudoviricetes</taxon>
        <taxon>Pantevenvirales</taxon>
        <taxon>Straboviridae</taxon>
        <taxon>Krischvirus</taxon>
        <taxon>Krischvirus gec3s</taxon>
    </lineage>
</organism>
<keyword evidence="6" id="KW-0411">Iron-sulfur</keyword>
<keyword evidence="2" id="KW-0004">4Fe-4S</keyword>
<dbReference type="InterPro" id="IPR007197">
    <property type="entry name" value="rSAM"/>
</dbReference>
<dbReference type="GeneID" id="23301099"/>
<dbReference type="InterPro" id="IPR058240">
    <property type="entry name" value="rSAM_sf"/>
</dbReference>
<evidence type="ECO:0000313" key="7">
    <source>
        <dbReference type="EMBL" id="CEO90655.1"/>
    </source>
</evidence>
<keyword evidence="8" id="KW-1185">Reference proteome</keyword>
<name>A0A0B7MKS2_9CAUD</name>
<dbReference type="GO" id="GO:0046872">
    <property type="term" value="F:metal ion binding"/>
    <property type="evidence" value="ECO:0007669"/>
    <property type="project" value="UniProtKB-KW"/>
</dbReference>
<accession>A0A0B7MKS2</accession>
<dbReference type="OrthoDB" id="10167at10239"/>
<keyword evidence="4" id="KW-0479">Metal-binding</keyword>
<dbReference type="GO" id="GO:0004748">
    <property type="term" value="F:ribonucleoside-diphosphate reductase activity, thioredoxin disulfide as acceptor"/>
    <property type="evidence" value="ECO:0007669"/>
    <property type="project" value="TreeGrafter"/>
</dbReference>
<dbReference type="Proteomes" id="UP000203896">
    <property type="component" value="Segment"/>
</dbReference>
<reference evidence="7 8" key="1">
    <citation type="submission" date="2012-08" db="EMBL/GenBank/DDBJ databases">
        <title>Selection and characterization of a candidate therapeutic bacteriophage that lyses the German Escherichia coli O104:H4 outbreak strain.</title>
        <authorList>
            <person name="Merabishvilli M."/>
            <person name="De Vos D."/>
            <person name="Verbeken G."/>
            <person name="Kropinski A."/>
            <person name="Vandenheuvel D."/>
            <person name="Lavigne R."/>
            <person name="Wattiau P."/>
            <person name="Mast J."/>
            <person name="Ragimbeau C."/>
            <person name="Mossong J."/>
            <person name="Scheres J."/>
            <person name="Chanishvili N."/>
            <person name="Vaneechoutte M."/>
            <person name="Pirnay J.P."/>
        </authorList>
    </citation>
    <scope>NUCLEOTIDE SEQUENCE [LARGE SCALE GENOMIC DNA]</scope>
</reference>
<keyword evidence="3" id="KW-0949">S-adenosyl-L-methionine</keyword>
<evidence type="ECO:0000313" key="8">
    <source>
        <dbReference type="Proteomes" id="UP000203896"/>
    </source>
</evidence>
<dbReference type="PIRSF" id="PIRSF000368">
    <property type="entry name" value="NrdG"/>
    <property type="match status" value="1"/>
</dbReference>
<evidence type="ECO:0000256" key="5">
    <source>
        <dbReference type="ARBA" id="ARBA00023004"/>
    </source>
</evidence>
<dbReference type="SFLD" id="SFLDF00299">
    <property type="entry name" value="anaerobic_ribonucleoside-triph"/>
    <property type="match status" value="1"/>
</dbReference>
<dbReference type="KEGG" id="vg:23301099"/>
<evidence type="ECO:0000256" key="4">
    <source>
        <dbReference type="ARBA" id="ARBA00022723"/>
    </source>
</evidence>
<dbReference type="InterPro" id="IPR012837">
    <property type="entry name" value="NrdG"/>
</dbReference>
<dbReference type="SFLD" id="SFLDS00029">
    <property type="entry name" value="Radical_SAM"/>
    <property type="match status" value="1"/>
</dbReference>
<comment type="cofactor">
    <cofactor evidence="1">
        <name>[4Fe-4S] cluster</name>
        <dbReference type="ChEBI" id="CHEBI:49883"/>
    </cofactor>
</comment>